<sequence>MALKLGASVGEVIEVDFGVNDSWMGPFLRIRIGLDITKPLRRGVKIKQRVSDVGICRDVLGEIGVEVINRQNQLLLKWFSHEKVELAFRQIGPHKASGPDGFSGAFYRSFWDVVGLDVIHCCLEVLNNMVSPAPLNETLIALIPKVECPWRITEFRPISLCNVCYKIILKAIVNRMKRLLGLIISCNQSAFVPGRCVVDNAIIGYECVHSIRSDASYGFCWCMGGADYALGFVLFAVEGGLSEASLGVHLISGGPHISHLFFADDSLFFFRASTVEADRVKGILGAYDQASGQTINFEKSVTSFSPNTPLSVMIVVESSIGLEGVPFFQFVGRKYSLKAIIQAIPSYSMNCFKLPVGLLHDTSMAMARFWWGEFNEDNRIHWGWRIMRDSSSLLALALKGRYFKNKTFLDADVGSNPSYIWRSLLRGRSILQSGLRWRVGDGLNVPIYGSNWIPRDGNLHVHSPPRLPLSSIVSTLISASGGWNEGIIRGAFDEGEASLILRIPVGVDTTSDMRIWHYDSKGLFTIKSRYWVDQSRLLCRVSSASSSDVRSEDLLHTLWFCKVVVRVWKASRVRYQLPQVVRSTIMTFLWDCKEVLDWDDMRELAVILWAIWSLRNDWVFNKVSRHVPEDIGSWAAAFMQEFRRANARTLDDISCHVSASFACLLETSSGRDCRGQVMLSAATRVLDMANVDLAEASAAKWGLDLARDMGLNSKDGLPSDCPIAAVG</sequence>
<dbReference type="GeneID" id="111017816"/>
<protein>
    <submittedName>
        <fullName evidence="2">Uncharacterized protein LOC111017816</fullName>
    </submittedName>
</protein>
<dbReference type="PANTHER" id="PTHR46890">
    <property type="entry name" value="NON-LTR RETROLELEMENT REVERSE TRANSCRIPTASE-LIKE PROTEIN-RELATED"/>
    <property type="match status" value="1"/>
</dbReference>
<dbReference type="Proteomes" id="UP000504603">
    <property type="component" value="Unplaced"/>
</dbReference>
<dbReference type="InterPro" id="IPR043502">
    <property type="entry name" value="DNA/RNA_pol_sf"/>
</dbReference>
<keyword evidence="1" id="KW-1185">Reference proteome</keyword>
<reference evidence="2" key="1">
    <citation type="submission" date="2025-08" db="UniProtKB">
        <authorList>
            <consortium name="RefSeq"/>
        </authorList>
    </citation>
    <scope>IDENTIFICATION</scope>
    <source>
        <strain evidence="2">OHB3-1</strain>
    </source>
</reference>
<proteinExistence type="predicted"/>
<name>A0A6J1D5K1_MOMCH</name>
<dbReference type="OrthoDB" id="1436205at2759"/>
<dbReference type="PANTHER" id="PTHR46890:SF48">
    <property type="entry name" value="RNA-DIRECTED DNA POLYMERASE"/>
    <property type="match status" value="1"/>
</dbReference>
<organism evidence="1 2">
    <name type="scientific">Momordica charantia</name>
    <name type="common">Bitter gourd</name>
    <name type="synonym">Balsam pear</name>
    <dbReference type="NCBI Taxonomy" id="3673"/>
    <lineage>
        <taxon>Eukaryota</taxon>
        <taxon>Viridiplantae</taxon>
        <taxon>Streptophyta</taxon>
        <taxon>Embryophyta</taxon>
        <taxon>Tracheophyta</taxon>
        <taxon>Spermatophyta</taxon>
        <taxon>Magnoliopsida</taxon>
        <taxon>eudicotyledons</taxon>
        <taxon>Gunneridae</taxon>
        <taxon>Pentapetalae</taxon>
        <taxon>rosids</taxon>
        <taxon>fabids</taxon>
        <taxon>Cucurbitales</taxon>
        <taxon>Cucurbitaceae</taxon>
        <taxon>Momordiceae</taxon>
        <taxon>Momordica</taxon>
    </lineage>
</organism>
<evidence type="ECO:0000313" key="1">
    <source>
        <dbReference type="Proteomes" id="UP000504603"/>
    </source>
</evidence>
<dbReference type="InterPro" id="IPR052343">
    <property type="entry name" value="Retrotransposon-Effector_Assoc"/>
</dbReference>
<accession>A0A6J1D5K1</accession>
<dbReference type="RefSeq" id="XP_022149385.1">
    <property type="nucleotide sequence ID" value="XM_022293693.1"/>
</dbReference>
<gene>
    <name evidence="2" type="primary">LOC111017816</name>
</gene>
<dbReference type="AlphaFoldDB" id="A0A6J1D5K1"/>
<dbReference type="KEGG" id="mcha:111017816"/>
<evidence type="ECO:0000313" key="2">
    <source>
        <dbReference type="RefSeq" id="XP_022149385.1"/>
    </source>
</evidence>
<dbReference type="SUPFAM" id="SSF56672">
    <property type="entry name" value="DNA/RNA polymerases"/>
    <property type="match status" value="1"/>
</dbReference>